<dbReference type="Gene3D" id="3.30.465.10">
    <property type="match status" value="1"/>
</dbReference>
<proteinExistence type="inferred from homology"/>
<comment type="caution">
    <text evidence="6">The sequence shown here is derived from an EMBL/GenBank/DDBJ whole genome shotgun (WGS) entry which is preliminary data.</text>
</comment>
<evidence type="ECO:0000313" key="7">
    <source>
        <dbReference type="Proteomes" id="UP001301769"/>
    </source>
</evidence>
<dbReference type="Gene3D" id="3.40.462.20">
    <property type="match status" value="1"/>
</dbReference>
<accession>A0AAN6Y8B0</accession>
<evidence type="ECO:0000259" key="5">
    <source>
        <dbReference type="PROSITE" id="PS51387"/>
    </source>
</evidence>
<dbReference type="EMBL" id="MU858096">
    <property type="protein sequence ID" value="KAK4214304.1"/>
    <property type="molecule type" value="Genomic_DNA"/>
</dbReference>
<dbReference type="PANTHER" id="PTHR42973:SF17">
    <property type="entry name" value="OXIDASE, PUTATIVE (AFU_ORTHOLOGUE AFUA_6G14340)-RELATED"/>
    <property type="match status" value="1"/>
</dbReference>
<dbReference type="SUPFAM" id="SSF56176">
    <property type="entry name" value="FAD-binding/transporter-associated domain-like"/>
    <property type="match status" value="1"/>
</dbReference>
<sequence>MGNNPSALEQCISAVGNGRPNFAGFPNNPLYQIQWVKPYNLDVQVTPAAVVRPDNAQDISGIVKCASANNVKVQAKSGGHSYANYGLGGTDGAVAIDMVNFQHFHMDNATWEATVGAGTRLGEVTTKMHDAGKRAMAHGVCPDVGTGGHATIGGLGPMSRMWGSCLDHVLEVEVVTADGKIQRASQNENPDLFWALRGSAAGFGVITEFKFRTHAEPGEIVQYSYSLNFGSQADIAPVYSKWQDLISDPKLDRRFGTEFIMYPFGAIITGTFYGSEAEFKATGIATRFPSGGKLSIVTNDWLTALAVDGQNEALYLSKLATPFYSKSLAFKPDQMIPANKVKEIFEWTDKQDKGTLIWFIIFDATGGAMMDVPMDATSYSHRDKILFYQSYAVGLPLQGKTRDFLTGFHSQLQAAVPGAYGAYAGYVDPALTDGQQQYWGPNLPKLQSLKKRFDPADLFHNPQSVRVV</sequence>
<evidence type="ECO:0000313" key="6">
    <source>
        <dbReference type="EMBL" id="KAK4214304.1"/>
    </source>
</evidence>
<dbReference type="GO" id="GO:0071949">
    <property type="term" value="F:FAD binding"/>
    <property type="evidence" value="ECO:0007669"/>
    <property type="project" value="InterPro"/>
</dbReference>
<keyword evidence="7" id="KW-1185">Reference proteome</keyword>
<reference evidence="6" key="1">
    <citation type="journal article" date="2023" name="Mol. Phylogenet. Evol.">
        <title>Genome-scale phylogeny and comparative genomics of the fungal order Sordariales.</title>
        <authorList>
            <person name="Hensen N."/>
            <person name="Bonometti L."/>
            <person name="Westerberg I."/>
            <person name="Brannstrom I.O."/>
            <person name="Guillou S."/>
            <person name="Cros-Aarteil S."/>
            <person name="Calhoun S."/>
            <person name="Haridas S."/>
            <person name="Kuo A."/>
            <person name="Mondo S."/>
            <person name="Pangilinan J."/>
            <person name="Riley R."/>
            <person name="LaButti K."/>
            <person name="Andreopoulos B."/>
            <person name="Lipzen A."/>
            <person name="Chen C."/>
            <person name="Yan M."/>
            <person name="Daum C."/>
            <person name="Ng V."/>
            <person name="Clum A."/>
            <person name="Steindorff A."/>
            <person name="Ohm R.A."/>
            <person name="Martin F."/>
            <person name="Silar P."/>
            <person name="Natvig D.O."/>
            <person name="Lalanne C."/>
            <person name="Gautier V."/>
            <person name="Ament-Velasquez S.L."/>
            <person name="Kruys A."/>
            <person name="Hutchinson M.I."/>
            <person name="Powell A.J."/>
            <person name="Barry K."/>
            <person name="Miller A.N."/>
            <person name="Grigoriev I.V."/>
            <person name="Debuchy R."/>
            <person name="Gladieux P."/>
            <person name="Hiltunen Thoren M."/>
            <person name="Johannesson H."/>
        </authorList>
    </citation>
    <scope>NUCLEOTIDE SEQUENCE</scope>
    <source>
        <strain evidence="6">PSN293</strain>
    </source>
</reference>
<dbReference type="InterPro" id="IPR036318">
    <property type="entry name" value="FAD-bd_PCMH-like_sf"/>
</dbReference>
<organism evidence="6 7">
    <name type="scientific">Rhypophila decipiens</name>
    <dbReference type="NCBI Taxonomy" id="261697"/>
    <lineage>
        <taxon>Eukaryota</taxon>
        <taxon>Fungi</taxon>
        <taxon>Dikarya</taxon>
        <taxon>Ascomycota</taxon>
        <taxon>Pezizomycotina</taxon>
        <taxon>Sordariomycetes</taxon>
        <taxon>Sordariomycetidae</taxon>
        <taxon>Sordariales</taxon>
        <taxon>Naviculisporaceae</taxon>
        <taxon>Rhypophila</taxon>
    </lineage>
</organism>
<dbReference type="InterPro" id="IPR006093">
    <property type="entry name" value="Oxy_OxRdtase_FAD_BS"/>
</dbReference>
<dbReference type="PROSITE" id="PS51387">
    <property type="entry name" value="FAD_PCMH"/>
    <property type="match status" value="1"/>
</dbReference>
<evidence type="ECO:0000256" key="2">
    <source>
        <dbReference type="ARBA" id="ARBA00022630"/>
    </source>
</evidence>
<dbReference type="Pfam" id="PF08031">
    <property type="entry name" value="BBE"/>
    <property type="match status" value="1"/>
</dbReference>
<protein>
    <submittedName>
        <fullName evidence="6">Oxidase</fullName>
    </submittedName>
</protein>
<name>A0AAN6Y8B0_9PEZI</name>
<evidence type="ECO:0000256" key="1">
    <source>
        <dbReference type="ARBA" id="ARBA00005466"/>
    </source>
</evidence>
<keyword evidence="4" id="KW-0560">Oxidoreductase</keyword>
<feature type="domain" description="FAD-binding PCMH-type" evidence="5">
    <location>
        <begin position="43"/>
        <end position="216"/>
    </location>
</feature>
<dbReference type="InterPro" id="IPR012951">
    <property type="entry name" value="BBE"/>
</dbReference>
<dbReference type="InterPro" id="IPR050416">
    <property type="entry name" value="FAD-linked_Oxidoreductase"/>
</dbReference>
<reference evidence="6" key="2">
    <citation type="submission" date="2023-05" db="EMBL/GenBank/DDBJ databases">
        <authorList>
            <consortium name="Lawrence Berkeley National Laboratory"/>
            <person name="Steindorff A."/>
            <person name="Hensen N."/>
            <person name="Bonometti L."/>
            <person name="Westerberg I."/>
            <person name="Brannstrom I.O."/>
            <person name="Guillou S."/>
            <person name="Cros-Aarteil S."/>
            <person name="Calhoun S."/>
            <person name="Haridas S."/>
            <person name="Kuo A."/>
            <person name="Mondo S."/>
            <person name="Pangilinan J."/>
            <person name="Riley R."/>
            <person name="Labutti K."/>
            <person name="Andreopoulos B."/>
            <person name="Lipzen A."/>
            <person name="Chen C."/>
            <person name="Yanf M."/>
            <person name="Daum C."/>
            <person name="Ng V."/>
            <person name="Clum A."/>
            <person name="Ohm R."/>
            <person name="Martin F."/>
            <person name="Silar P."/>
            <person name="Natvig D."/>
            <person name="Lalanne C."/>
            <person name="Gautier V."/>
            <person name="Ament-Velasquez S.L."/>
            <person name="Kruys A."/>
            <person name="Hutchinson M.I."/>
            <person name="Powell A.J."/>
            <person name="Barry K."/>
            <person name="Miller A.N."/>
            <person name="Grigoriev I.V."/>
            <person name="Debuchy R."/>
            <person name="Gladieux P."/>
            <person name="Thoren M.H."/>
            <person name="Johannesson H."/>
        </authorList>
    </citation>
    <scope>NUCLEOTIDE SEQUENCE</scope>
    <source>
        <strain evidence="6">PSN293</strain>
    </source>
</reference>
<dbReference type="InterPro" id="IPR016166">
    <property type="entry name" value="FAD-bd_PCMH"/>
</dbReference>
<comment type="similarity">
    <text evidence="1">Belongs to the oxygen-dependent FAD-linked oxidoreductase family.</text>
</comment>
<dbReference type="AlphaFoldDB" id="A0AAN6Y8B0"/>
<dbReference type="PANTHER" id="PTHR42973">
    <property type="entry name" value="BINDING OXIDOREDUCTASE, PUTATIVE (AFU_ORTHOLOGUE AFUA_1G17690)-RELATED"/>
    <property type="match status" value="1"/>
</dbReference>
<keyword evidence="2" id="KW-0285">Flavoprotein</keyword>
<gene>
    <name evidence="6" type="ORF">QBC37DRAFT_157540</name>
</gene>
<keyword evidence="3" id="KW-0274">FAD</keyword>
<dbReference type="GO" id="GO:0016491">
    <property type="term" value="F:oxidoreductase activity"/>
    <property type="evidence" value="ECO:0007669"/>
    <property type="project" value="UniProtKB-KW"/>
</dbReference>
<dbReference type="PROSITE" id="PS00862">
    <property type="entry name" value="OX2_COVAL_FAD"/>
    <property type="match status" value="1"/>
</dbReference>
<evidence type="ECO:0000256" key="3">
    <source>
        <dbReference type="ARBA" id="ARBA00022827"/>
    </source>
</evidence>
<evidence type="ECO:0000256" key="4">
    <source>
        <dbReference type="ARBA" id="ARBA00023002"/>
    </source>
</evidence>
<dbReference type="InterPro" id="IPR006094">
    <property type="entry name" value="Oxid_FAD_bind_N"/>
</dbReference>
<dbReference type="Pfam" id="PF01565">
    <property type="entry name" value="FAD_binding_4"/>
    <property type="match status" value="1"/>
</dbReference>
<dbReference type="InterPro" id="IPR016169">
    <property type="entry name" value="FAD-bd_PCMH_sub2"/>
</dbReference>
<dbReference type="Proteomes" id="UP001301769">
    <property type="component" value="Unassembled WGS sequence"/>
</dbReference>